<dbReference type="InterPro" id="IPR036005">
    <property type="entry name" value="Creatinase/aminopeptidase-like"/>
</dbReference>
<dbReference type="AlphaFoldDB" id="A0ABD3J1J7"/>
<feature type="compositionally biased region" description="Basic and acidic residues" evidence="4">
    <location>
        <begin position="644"/>
        <end position="672"/>
    </location>
</feature>
<dbReference type="Pfam" id="PF24824">
    <property type="entry name" value="PH_SPT16"/>
    <property type="match status" value="1"/>
</dbReference>
<keyword evidence="2" id="KW-0175">Coiled coil</keyword>
<gene>
    <name evidence="6" type="ORF">ACJRO7_004504</name>
</gene>
<dbReference type="PANTHER" id="PTHR13980">
    <property type="entry name" value="CDC68 RELATED"/>
    <property type="match status" value="1"/>
</dbReference>
<comment type="subunit">
    <text evidence="3">Component of the FACT complex.</text>
</comment>
<organism evidence="6 7">
    <name type="scientific">Eucalyptus globulus</name>
    <name type="common">Tasmanian blue gum</name>
    <dbReference type="NCBI Taxonomy" id="34317"/>
    <lineage>
        <taxon>Eukaryota</taxon>
        <taxon>Viridiplantae</taxon>
        <taxon>Streptophyta</taxon>
        <taxon>Embryophyta</taxon>
        <taxon>Tracheophyta</taxon>
        <taxon>Spermatophyta</taxon>
        <taxon>Magnoliopsida</taxon>
        <taxon>eudicotyledons</taxon>
        <taxon>Gunneridae</taxon>
        <taxon>Pentapetalae</taxon>
        <taxon>rosids</taxon>
        <taxon>malvids</taxon>
        <taxon>Myrtales</taxon>
        <taxon>Myrtaceae</taxon>
        <taxon>Myrtoideae</taxon>
        <taxon>Eucalypteae</taxon>
        <taxon>Eucalyptus</taxon>
    </lineage>
</organism>
<dbReference type="SMART" id="SM01287">
    <property type="entry name" value="Rtt106"/>
    <property type="match status" value="1"/>
</dbReference>
<comment type="subcellular location">
    <subcellularLocation>
        <location evidence="3">Nucleus</location>
    </subcellularLocation>
    <subcellularLocation>
        <location evidence="3">Chromosome</location>
    </subcellularLocation>
</comment>
<feature type="domain" description="Histone chaperone RTT106/FACT complex subunit SPT16-like middle" evidence="5">
    <location>
        <begin position="552"/>
        <end position="621"/>
    </location>
</feature>
<dbReference type="SUPFAM" id="SSF55920">
    <property type="entry name" value="Creatinase/aminopeptidase"/>
    <property type="match status" value="1"/>
</dbReference>
<keyword evidence="7" id="KW-1185">Reference proteome</keyword>
<keyword evidence="3" id="KW-0805">Transcription regulation</keyword>
<dbReference type="Gene3D" id="3.90.230.10">
    <property type="entry name" value="Creatinase/methionine aminopeptidase superfamily"/>
    <property type="match status" value="1"/>
</dbReference>
<dbReference type="Gene3D" id="2.30.29.30">
    <property type="entry name" value="Pleckstrin-homology domain (PH domain)/Phosphotyrosine-binding domain (PTB)"/>
    <property type="match status" value="1"/>
</dbReference>
<keyword evidence="3" id="KW-0234">DNA repair</keyword>
<evidence type="ECO:0000256" key="4">
    <source>
        <dbReference type="SAM" id="MobiDB-lite"/>
    </source>
</evidence>
<dbReference type="Pfam" id="PF00557">
    <property type="entry name" value="Peptidase_M24"/>
    <property type="match status" value="1"/>
</dbReference>
<dbReference type="GO" id="GO:0006281">
    <property type="term" value="P:DNA repair"/>
    <property type="evidence" value="ECO:0007669"/>
    <property type="project" value="UniProtKB-UniRule"/>
</dbReference>
<dbReference type="PANTHER" id="PTHR13980:SF18">
    <property type="entry name" value="FACT COMPLEX SUBUNIT SPT16"/>
    <property type="match status" value="1"/>
</dbReference>
<keyword evidence="3" id="KW-0227">DNA damage</keyword>
<name>A0ABD3J1J7_EUCGL</name>
<dbReference type="InterPro" id="IPR013719">
    <property type="entry name" value="RTT106/SPT16-like_middle_dom"/>
</dbReference>
<dbReference type="Gene3D" id="2.30.29.150">
    <property type="match status" value="1"/>
</dbReference>
<comment type="caution">
    <text evidence="6">The sequence shown here is derived from an EMBL/GenBank/DDBJ whole genome shotgun (WGS) entry which is preliminary data.</text>
</comment>
<accession>A0ABD3J1J7</accession>
<proteinExistence type="inferred from homology"/>
<protein>
    <recommendedName>
        <fullName evidence="3">FACT complex subunit</fullName>
    </recommendedName>
</protein>
<dbReference type="InterPro" id="IPR011993">
    <property type="entry name" value="PH-like_dom_sf"/>
</dbReference>
<dbReference type="GO" id="GO:0006260">
    <property type="term" value="P:DNA replication"/>
    <property type="evidence" value="ECO:0007669"/>
    <property type="project" value="UniProtKB-KW"/>
</dbReference>
<keyword evidence="3" id="KW-0804">Transcription</keyword>
<comment type="function">
    <text evidence="3">Component of the FACT complex, a general chromatin factor that acts to reorganize nucleosomes. The FACT complex is involved in multiple processes that require DNA as a template such as mRNA elongation, DNA replication and DNA repair. During transcription elongation the FACT complex acts as a histone chaperone that both destabilizes and restores nucleosomal structure. It facilitates the passage of RNA polymerase II and transcription by promoting the dissociation of one histone H2A-H2B dimer from the nucleosome, then subsequently promotes the reestablishment of the nucleosome following the passage of RNA polymerase II.</text>
</comment>
<reference evidence="6 7" key="1">
    <citation type="submission" date="2024-11" db="EMBL/GenBank/DDBJ databases">
        <title>Chromosome-level genome assembly of Eucalyptus globulus Labill. provides insights into its genome evolution.</title>
        <authorList>
            <person name="Li X."/>
        </authorList>
    </citation>
    <scope>NUCLEOTIDE SEQUENCE [LARGE SCALE GENOMIC DNA]</scope>
    <source>
        <strain evidence="6">CL2024</strain>
        <tissue evidence="6">Fresh tender leaves</tissue>
    </source>
</reference>
<keyword evidence="3" id="KW-0539">Nucleus</keyword>
<keyword evidence="3" id="KW-0235">DNA replication</keyword>
<dbReference type="Pfam" id="PF08512">
    <property type="entry name" value="Rttp106-like_middle"/>
    <property type="match status" value="1"/>
</dbReference>
<evidence type="ECO:0000256" key="2">
    <source>
        <dbReference type="ARBA" id="ARBA00023054"/>
    </source>
</evidence>
<evidence type="ECO:0000313" key="7">
    <source>
        <dbReference type="Proteomes" id="UP001634007"/>
    </source>
</evidence>
<comment type="similarity">
    <text evidence="1 3">Belongs to the peptidase M24 family. SPT16 subfamily.</text>
</comment>
<feature type="region of interest" description="Disordered" evidence="4">
    <location>
        <begin position="629"/>
        <end position="672"/>
    </location>
</feature>
<dbReference type="InterPro" id="IPR048969">
    <property type="entry name" value="FACT_SPT16_C"/>
</dbReference>
<evidence type="ECO:0000259" key="5">
    <source>
        <dbReference type="SMART" id="SM01287"/>
    </source>
</evidence>
<evidence type="ECO:0000256" key="1">
    <source>
        <dbReference type="ARBA" id="ARBA00010779"/>
    </source>
</evidence>
<dbReference type="EMBL" id="JBJKBG010000010">
    <property type="protein sequence ID" value="KAL3719546.1"/>
    <property type="molecule type" value="Genomic_DNA"/>
</dbReference>
<sequence>MLEARNLAKAVVPSTLIRHPSSPGNPQSTRLPLHSCNRLQALNLSLSLSRDVVQARSDDGTALTEAIFSAVHSLSEAAGQQVPVVGHIAREAPEGKLLETWAEKLDAADFQLGDDDAELLNVKRAAHLMANVLKNYVVPKLESVIDEEKKATHSSLMDETEKAILDPSRAKVKLKVDGIDTCYPPIFQSEGEFDLRAHMIICTVRSRHNSYCSNCARTFLIDANPLQSEAYEVLLKAHEAAITMLKPGSMLIAAFQAASSVSAGTAISLEFRESGSNINAENERIIKGNMVFNVSLGFQNLQYRTNDQKNENISMLLADTVVVGKEKSDVATHMSSKAVKVGAYSFNEGEEEEERPKAKPEANGVDAFMSKTTRSIRQNWLVKKNEETAWWLAGGRSGAGDNRNAAKASTYLVAYKSVNDLPTPRDSMIQVDQKNGTVLFPSYGRMVHRTPIATAKFGLFLMSLPAEKEMITLLRFHLHNRITVGNRKTKDVQCNLPMTLMRLKRSTGREIGRQNLKKDFQNFVNRVIDLWGQPQSGELDLEFNQPLRELGFHGVRYKASAFTVPTSTCLVEPMETPFLVVTLSEIDIVNLERVGLAQKNFDMTIVFEYFKSRLNLNWRQILKNITDDPQSFIDDGGSEEDSEEGKGKTWEELEREASNADREKGDESDSDE</sequence>
<dbReference type="InterPro" id="IPR000994">
    <property type="entry name" value="Pept_M24"/>
</dbReference>
<keyword evidence="3" id="KW-0158">Chromosome</keyword>
<dbReference type="InterPro" id="IPR040258">
    <property type="entry name" value="Spt16"/>
</dbReference>
<dbReference type="Gene3D" id="3.40.350.10">
    <property type="entry name" value="Creatinase/prolidase N-terminal domain"/>
    <property type="match status" value="1"/>
</dbReference>
<dbReference type="InterPro" id="IPR029149">
    <property type="entry name" value="Creatin/AminoP/Spt16_N"/>
</dbReference>
<dbReference type="GO" id="GO:0035101">
    <property type="term" value="C:FACT complex"/>
    <property type="evidence" value="ECO:0007669"/>
    <property type="project" value="UniProtKB-UniRule"/>
</dbReference>
<dbReference type="Pfam" id="PF21091">
    <property type="entry name" value="SPT16_C"/>
    <property type="match status" value="1"/>
</dbReference>
<evidence type="ECO:0000256" key="3">
    <source>
        <dbReference type="RuleBase" id="RU367052"/>
    </source>
</evidence>
<dbReference type="InterPro" id="IPR056595">
    <property type="entry name" value="Fact-SPT16_PH"/>
</dbReference>
<evidence type="ECO:0000313" key="6">
    <source>
        <dbReference type="EMBL" id="KAL3719546.1"/>
    </source>
</evidence>
<dbReference type="Proteomes" id="UP001634007">
    <property type="component" value="Unassembled WGS sequence"/>
</dbReference>